<evidence type="ECO:0000313" key="9">
    <source>
        <dbReference type="Proteomes" id="UP001500221"/>
    </source>
</evidence>
<dbReference type="InterPro" id="IPR029063">
    <property type="entry name" value="SAM-dependent_MTases_sf"/>
</dbReference>
<protein>
    <submittedName>
        <fullName evidence="8">23S rRNA (Adenine(2058)-N(6))-methyltransferase Erm(41)</fullName>
    </submittedName>
</protein>
<gene>
    <name evidence="8" type="primary">erm(41)</name>
    <name evidence="8" type="ORF">GCM10023340_03090</name>
</gene>
<dbReference type="Pfam" id="PF00398">
    <property type="entry name" value="RrnaAD"/>
    <property type="match status" value="1"/>
</dbReference>
<dbReference type="PROSITE" id="PS51689">
    <property type="entry name" value="SAM_RNA_A_N6_MT"/>
    <property type="match status" value="1"/>
</dbReference>
<evidence type="ECO:0000256" key="5">
    <source>
        <dbReference type="PROSITE-ProRule" id="PRU01026"/>
    </source>
</evidence>
<dbReference type="PANTHER" id="PTHR11727">
    <property type="entry name" value="DIMETHYLADENOSINE TRANSFERASE"/>
    <property type="match status" value="1"/>
</dbReference>
<keyword evidence="9" id="KW-1185">Reference proteome</keyword>
<keyword evidence="1 5" id="KW-0489">Methyltransferase</keyword>
<sequence length="187" mass="20013">MPGQPGRSRRSGPPTSWGWHPLTDTWARRVVAGSPVDPGDLVLDAGAGLGALTRPLLASGARVLAVELHPGRLAALRSLADDEPRLRVVRADVRDLRLPRRPFRVVASPPYEGSSALLTRLLAPGSRLVSADLVVQRGLARRFAEGRAPGAGRWGAAFDLGLGPALPRTAFARAPRVDSVVLRVRRR</sequence>
<dbReference type="Proteomes" id="UP001500221">
    <property type="component" value="Unassembled WGS sequence"/>
</dbReference>
<dbReference type="PANTHER" id="PTHR11727:SF7">
    <property type="entry name" value="DIMETHYLADENOSINE TRANSFERASE-RELATED"/>
    <property type="match status" value="1"/>
</dbReference>
<keyword evidence="4 5" id="KW-0694">RNA-binding</keyword>
<dbReference type="Gene3D" id="3.40.50.150">
    <property type="entry name" value="Vaccinia Virus protein VP39"/>
    <property type="match status" value="1"/>
</dbReference>
<feature type="binding site" evidence="5">
    <location>
        <position position="108"/>
    </location>
    <ligand>
        <name>S-adenosyl-L-methionine</name>
        <dbReference type="ChEBI" id="CHEBI:59789"/>
    </ligand>
</feature>
<dbReference type="CDD" id="cd02440">
    <property type="entry name" value="AdoMet_MTases"/>
    <property type="match status" value="1"/>
</dbReference>
<evidence type="ECO:0000256" key="4">
    <source>
        <dbReference type="ARBA" id="ARBA00022884"/>
    </source>
</evidence>
<accession>A0ABP9P9B0</accession>
<proteinExistence type="inferred from homology"/>
<dbReference type="SUPFAM" id="SSF53335">
    <property type="entry name" value="S-adenosyl-L-methionine-dependent methyltransferases"/>
    <property type="match status" value="1"/>
</dbReference>
<dbReference type="InterPro" id="IPR020598">
    <property type="entry name" value="rRNA_Ade_methylase_Trfase_N"/>
</dbReference>
<comment type="similarity">
    <text evidence="5">Belongs to the class I-like SAM-binding methyltransferase superfamily. rRNA adenine N(6)-methyltransferase family.</text>
</comment>
<evidence type="ECO:0000256" key="1">
    <source>
        <dbReference type="ARBA" id="ARBA00022603"/>
    </source>
</evidence>
<evidence type="ECO:0000256" key="2">
    <source>
        <dbReference type="ARBA" id="ARBA00022679"/>
    </source>
</evidence>
<feature type="binding site" evidence="5">
    <location>
        <position position="92"/>
    </location>
    <ligand>
        <name>S-adenosyl-L-methionine</name>
        <dbReference type="ChEBI" id="CHEBI:59789"/>
    </ligand>
</feature>
<evidence type="ECO:0000256" key="6">
    <source>
        <dbReference type="SAM" id="MobiDB-lite"/>
    </source>
</evidence>
<feature type="binding site" evidence="5">
    <location>
        <position position="20"/>
    </location>
    <ligand>
        <name>S-adenosyl-L-methionine</name>
        <dbReference type="ChEBI" id="CHEBI:59789"/>
    </ligand>
</feature>
<dbReference type="EMBL" id="BAABKG010000001">
    <property type="protein sequence ID" value="GAA5141407.1"/>
    <property type="molecule type" value="Genomic_DNA"/>
</dbReference>
<reference evidence="9" key="1">
    <citation type="journal article" date="2019" name="Int. J. Syst. Evol. Microbiol.">
        <title>The Global Catalogue of Microorganisms (GCM) 10K type strain sequencing project: providing services to taxonomists for standard genome sequencing and annotation.</title>
        <authorList>
            <consortium name="The Broad Institute Genomics Platform"/>
            <consortium name="The Broad Institute Genome Sequencing Center for Infectious Disease"/>
            <person name="Wu L."/>
            <person name="Ma J."/>
        </authorList>
    </citation>
    <scope>NUCLEOTIDE SEQUENCE [LARGE SCALE GENOMIC DNA]</scope>
    <source>
        <strain evidence="9">JCM 18459</strain>
    </source>
</reference>
<feature type="domain" description="Ribosomal RNA adenine methylase transferase N-terminal" evidence="7">
    <location>
        <begin position="26"/>
        <end position="187"/>
    </location>
</feature>
<evidence type="ECO:0000259" key="7">
    <source>
        <dbReference type="SMART" id="SM00650"/>
    </source>
</evidence>
<evidence type="ECO:0000256" key="3">
    <source>
        <dbReference type="ARBA" id="ARBA00022691"/>
    </source>
</evidence>
<evidence type="ECO:0000313" key="8">
    <source>
        <dbReference type="EMBL" id="GAA5141407.1"/>
    </source>
</evidence>
<dbReference type="RefSeq" id="WP_345453762.1">
    <property type="nucleotide sequence ID" value="NZ_BAABKG010000001.1"/>
</dbReference>
<feature type="region of interest" description="Disordered" evidence="6">
    <location>
        <begin position="1"/>
        <end position="20"/>
    </location>
</feature>
<organism evidence="8 9">
    <name type="scientific">Nocardioides marinquilinus</name>
    <dbReference type="NCBI Taxonomy" id="1210400"/>
    <lineage>
        <taxon>Bacteria</taxon>
        <taxon>Bacillati</taxon>
        <taxon>Actinomycetota</taxon>
        <taxon>Actinomycetes</taxon>
        <taxon>Propionibacteriales</taxon>
        <taxon>Nocardioidaceae</taxon>
        <taxon>Nocardioides</taxon>
    </lineage>
</organism>
<feature type="binding site" evidence="5">
    <location>
        <position position="46"/>
    </location>
    <ligand>
        <name>S-adenosyl-L-methionine</name>
        <dbReference type="ChEBI" id="CHEBI:59789"/>
    </ligand>
</feature>
<dbReference type="InterPro" id="IPR001737">
    <property type="entry name" value="KsgA/Erm"/>
</dbReference>
<comment type="caution">
    <text evidence="8">The sequence shown here is derived from an EMBL/GenBank/DDBJ whole genome shotgun (WGS) entry which is preliminary data.</text>
</comment>
<keyword evidence="3 5" id="KW-0949">S-adenosyl-L-methionine</keyword>
<dbReference type="SMART" id="SM00650">
    <property type="entry name" value="rADc"/>
    <property type="match status" value="1"/>
</dbReference>
<feature type="binding site" evidence="5">
    <location>
        <position position="22"/>
    </location>
    <ligand>
        <name>S-adenosyl-L-methionine</name>
        <dbReference type="ChEBI" id="CHEBI:59789"/>
    </ligand>
</feature>
<name>A0ABP9P9B0_9ACTN</name>
<feature type="binding site" evidence="5">
    <location>
        <position position="67"/>
    </location>
    <ligand>
        <name>S-adenosyl-L-methionine</name>
        <dbReference type="ChEBI" id="CHEBI:59789"/>
    </ligand>
</feature>
<keyword evidence="2 5" id="KW-0808">Transferase</keyword>